<accession>A0A9D4MEG7</accession>
<reference evidence="2" key="1">
    <citation type="journal article" date="2019" name="bioRxiv">
        <title>The Genome of the Zebra Mussel, Dreissena polymorpha: A Resource for Invasive Species Research.</title>
        <authorList>
            <person name="McCartney M.A."/>
            <person name="Auch B."/>
            <person name="Kono T."/>
            <person name="Mallez S."/>
            <person name="Zhang Y."/>
            <person name="Obille A."/>
            <person name="Becker A."/>
            <person name="Abrahante J.E."/>
            <person name="Garbe J."/>
            <person name="Badalamenti J.P."/>
            <person name="Herman A."/>
            <person name="Mangelson H."/>
            <person name="Liachko I."/>
            <person name="Sullivan S."/>
            <person name="Sone E.D."/>
            <person name="Koren S."/>
            <person name="Silverstein K.A.T."/>
            <person name="Beckman K.B."/>
            <person name="Gohl D.M."/>
        </authorList>
    </citation>
    <scope>NUCLEOTIDE SEQUENCE</scope>
    <source>
        <strain evidence="2">Duluth1</strain>
        <tissue evidence="2">Whole animal</tissue>
    </source>
</reference>
<keyword evidence="3" id="KW-1185">Reference proteome</keyword>
<feature type="transmembrane region" description="Helical" evidence="1">
    <location>
        <begin position="43"/>
        <end position="62"/>
    </location>
</feature>
<organism evidence="2 3">
    <name type="scientific">Dreissena polymorpha</name>
    <name type="common">Zebra mussel</name>
    <name type="synonym">Mytilus polymorpha</name>
    <dbReference type="NCBI Taxonomy" id="45954"/>
    <lineage>
        <taxon>Eukaryota</taxon>
        <taxon>Metazoa</taxon>
        <taxon>Spiralia</taxon>
        <taxon>Lophotrochozoa</taxon>
        <taxon>Mollusca</taxon>
        <taxon>Bivalvia</taxon>
        <taxon>Autobranchia</taxon>
        <taxon>Heteroconchia</taxon>
        <taxon>Euheterodonta</taxon>
        <taxon>Imparidentia</taxon>
        <taxon>Neoheterodontei</taxon>
        <taxon>Myida</taxon>
        <taxon>Dreissenoidea</taxon>
        <taxon>Dreissenidae</taxon>
        <taxon>Dreissena</taxon>
    </lineage>
</organism>
<comment type="caution">
    <text evidence="2">The sequence shown here is derived from an EMBL/GenBank/DDBJ whole genome shotgun (WGS) entry which is preliminary data.</text>
</comment>
<dbReference type="Proteomes" id="UP000828390">
    <property type="component" value="Unassembled WGS sequence"/>
</dbReference>
<keyword evidence="1" id="KW-0472">Membrane</keyword>
<keyword evidence="1" id="KW-1133">Transmembrane helix</keyword>
<reference evidence="2" key="2">
    <citation type="submission" date="2020-11" db="EMBL/GenBank/DDBJ databases">
        <authorList>
            <person name="McCartney M.A."/>
            <person name="Auch B."/>
            <person name="Kono T."/>
            <person name="Mallez S."/>
            <person name="Becker A."/>
            <person name="Gohl D.M."/>
            <person name="Silverstein K.A.T."/>
            <person name="Koren S."/>
            <person name="Bechman K.B."/>
            <person name="Herman A."/>
            <person name="Abrahante J.E."/>
            <person name="Garbe J."/>
        </authorList>
    </citation>
    <scope>NUCLEOTIDE SEQUENCE</scope>
    <source>
        <strain evidence="2">Duluth1</strain>
        <tissue evidence="2">Whole animal</tissue>
    </source>
</reference>
<proteinExistence type="predicted"/>
<sequence>MNTPCIWKEPRTDLQAKAKPLGHDRTSRGQGTIYGLAERIPNIAMLLLLSVIICTPFSTRLISIRISAKLHITIIQVYAPTSDYVDEGINKFYKEKEINAS</sequence>
<evidence type="ECO:0000313" key="2">
    <source>
        <dbReference type="EMBL" id="KAH3873716.1"/>
    </source>
</evidence>
<dbReference type="EMBL" id="JAIWYP010000002">
    <property type="protein sequence ID" value="KAH3873716.1"/>
    <property type="molecule type" value="Genomic_DNA"/>
</dbReference>
<dbReference type="AlphaFoldDB" id="A0A9D4MEG7"/>
<protein>
    <submittedName>
        <fullName evidence="2">Uncharacterized protein</fullName>
    </submittedName>
</protein>
<evidence type="ECO:0000256" key="1">
    <source>
        <dbReference type="SAM" id="Phobius"/>
    </source>
</evidence>
<gene>
    <name evidence="2" type="ORF">DPMN_036952</name>
</gene>
<keyword evidence="1" id="KW-0812">Transmembrane</keyword>
<name>A0A9D4MEG7_DREPO</name>
<evidence type="ECO:0000313" key="3">
    <source>
        <dbReference type="Proteomes" id="UP000828390"/>
    </source>
</evidence>